<evidence type="ECO:0000256" key="1">
    <source>
        <dbReference type="SAM" id="Phobius"/>
    </source>
</evidence>
<feature type="transmembrane region" description="Helical" evidence="1">
    <location>
        <begin position="72"/>
        <end position="93"/>
    </location>
</feature>
<dbReference type="RefSeq" id="WP_048571449.1">
    <property type="nucleotide sequence ID" value="NZ_LFVU01000028.1"/>
</dbReference>
<dbReference type="PATRIC" id="fig|1121307.3.peg.660"/>
<keyword evidence="3" id="KW-1185">Reference proteome</keyword>
<dbReference type="Proteomes" id="UP000036756">
    <property type="component" value="Unassembled WGS sequence"/>
</dbReference>
<dbReference type="AlphaFoldDB" id="A0A0J8FZS2"/>
<evidence type="ECO:0000313" key="3">
    <source>
        <dbReference type="Proteomes" id="UP000036756"/>
    </source>
</evidence>
<comment type="caution">
    <text evidence="2">The sequence shown here is derived from an EMBL/GenBank/DDBJ whole genome shotgun (WGS) entry which is preliminary data.</text>
</comment>
<organism evidence="2 3">
    <name type="scientific">Clostridium cylindrosporum DSM 605</name>
    <dbReference type="NCBI Taxonomy" id="1121307"/>
    <lineage>
        <taxon>Bacteria</taxon>
        <taxon>Bacillati</taxon>
        <taxon>Bacillota</taxon>
        <taxon>Clostridia</taxon>
        <taxon>Eubacteriales</taxon>
        <taxon>Clostridiaceae</taxon>
        <taxon>Clostridium</taxon>
    </lineage>
</organism>
<reference evidence="2 3" key="1">
    <citation type="submission" date="2015-06" db="EMBL/GenBank/DDBJ databases">
        <title>Draft genome sequence of the purine-degrading Clostridium cylindrosporum HC-1 (DSM 605).</title>
        <authorList>
            <person name="Poehlein A."/>
            <person name="Schiel-Bengelsdorf B."/>
            <person name="Bengelsdorf F."/>
            <person name="Daniel R."/>
            <person name="Duerre P."/>
        </authorList>
    </citation>
    <scope>NUCLEOTIDE SEQUENCE [LARGE SCALE GENOMIC DNA]</scope>
    <source>
        <strain evidence="2 3">DSM 605</strain>
    </source>
</reference>
<dbReference type="EMBL" id="LFVU01000028">
    <property type="protein sequence ID" value="KMT21061.1"/>
    <property type="molecule type" value="Genomic_DNA"/>
</dbReference>
<keyword evidence="1" id="KW-1133">Transmembrane helix</keyword>
<feature type="transmembrane region" description="Helical" evidence="1">
    <location>
        <begin position="16"/>
        <end position="35"/>
    </location>
</feature>
<name>A0A0J8FZS2_CLOCY</name>
<dbReference type="STRING" id="1121307.CLCY_1c02950"/>
<feature type="transmembrane region" description="Helical" evidence="1">
    <location>
        <begin position="47"/>
        <end position="66"/>
    </location>
</feature>
<sequence length="148" mass="17405">MGITKKGPMWELKNSYWILFCFTFLFYGLGLYIAGRKARVNKWKKHGIIHLITFWVSMFIIGSLPTKITDGIVGDIFVIIVLISMGLCIFESFKIRKEYLIRLEIIGDRKIEEKEVNDLRDKIQKEYNENENKNFASFSVKEKDINNK</sequence>
<accession>A0A0J8FZS2</accession>
<gene>
    <name evidence="2" type="ORF">CLCY_1c02950</name>
</gene>
<evidence type="ECO:0000313" key="2">
    <source>
        <dbReference type="EMBL" id="KMT21061.1"/>
    </source>
</evidence>
<keyword evidence="1" id="KW-0812">Transmembrane</keyword>
<keyword evidence="1" id="KW-0472">Membrane</keyword>
<proteinExistence type="predicted"/>
<protein>
    <submittedName>
        <fullName evidence="2">Uncharacterized protein</fullName>
    </submittedName>
</protein>
<dbReference type="OrthoDB" id="1929550at2"/>